<dbReference type="RefSeq" id="WP_188677928.1">
    <property type="nucleotide sequence ID" value="NZ_BMGP01000003.1"/>
</dbReference>
<dbReference type="PANTHER" id="PTHR34580">
    <property type="match status" value="1"/>
</dbReference>
<dbReference type="Gene3D" id="1.10.10.10">
    <property type="entry name" value="Winged helix-like DNA-binding domain superfamily/Winged helix DNA-binding domain"/>
    <property type="match status" value="1"/>
</dbReference>
<dbReference type="Pfam" id="PF25583">
    <property type="entry name" value="WCX"/>
    <property type="match status" value="1"/>
</dbReference>
<evidence type="ECO:0000313" key="5">
    <source>
        <dbReference type="EMBL" id="GGF27783.1"/>
    </source>
</evidence>
<name>A0A917B7K6_9MICO</name>
<dbReference type="PROSITE" id="PS51000">
    <property type="entry name" value="HTH_DEOR_2"/>
    <property type="match status" value="1"/>
</dbReference>
<dbReference type="PIRSF" id="PIRSF016838">
    <property type="entry name" value="PafC"/>
    <property type="match status" value="1"/>
</dbReference>
<keyword evidence="2" id="KW-0804">Transcription</keyword>
<dbReference type="Proteomes" id="UP000598775">
    <property type="component" value="Unassembled WGS sequence"/>
</dbReference>
<sequence length="370" mass="39449">MVSATSRALELLELMESAGIRSARELADRLNLDERSVRRHIERLRELGIPVETVRGPGGGYRIASSFRLPPLMFSEEEAVALLAGLTVARGGVNQLAASSALATAIAKVQRSLPKALAERVSALLDVVVGAERAGDETDPTIVLTAADAIRSRRPVALRYRSAERSSQRTVQPHDLVAYNGRWYLTGLDSLGRERRVFRLDRVASLRALDGSFAAPLPRDALGDLVRGFATAPHRYTVRLRIQAAPDWIERHLPPSVATLERLPGQPASVSAPATGSAAPGSAVTGTAATGTAATGSAATGSAAAARSAERGDAWFRAIIHAESLEWLPRILLALDRPVIIDEPDELRVTLINQAAKLTRIASASVPALD</sequence>
<feature type="region of interest" description="Disordered" evidence="3">
    <location>
        <begin position="267"/>
        <end position="288"/>
    </location>
</feature>
<protein>
    <submittedName>
        <fullName evidence="5">Transcriptional regulator</fullName>
    </submittedName>
</protein>
<dbReference type="SUPFAM" id="SSF46785">
    <property type="entry name" value="Winged helix' DNA-binding domain"/>
    <property type="match status" value="1"/>
</dbReference>
<gene>
    <name evidence="5" type="ORF">GCM10011399_21350</name>
</gene>
<dbReference type="EMBL" id="BMGP01000003">
    <property type="protein sequence ID" value="GGF27783.1"/>
    <property type="molecule type" value="Genomic_DNA"/>
</dbReference>
<dbReference type="Pfam" id="PF13280">
    <property type="entry name" value="WYL"/>
    <property type="match status" value="1"/>
</dbReference>
<dbReference type="InterPro" id="IPR036388">
    <property type="entry name" value="WH-like_DNA-bd_sf"/>
</dbReference>
<dbReference type="InterPro" id="IPR036390">
    <property type="entry name" value="WH_DNA-bd_sf"/>
</dbReference>
<dbReference type="InterPro" id="IPR057727">
    <property type="entry name" value="WCX_dom"/>
</dbReference>
<dbReference type="GO" id="GO:0003700">
    <property type="term" value="F:DNA-binding transcription factor activity"/>
    <property type="evidence" value="ECO:0007669"/>
    <property type="project" value="InterPro"/>
</dbReference>
<keyword evidence="1" id="KW-0805">Transcription regulation</keyword>
<reference evidence="5 6" key="1">
    <citation type="journal article" date="2014" name="Int. J. Syst. Evol. Microbiol.">
        <title>Complete genome sequence of Corynebacterium casei LMG S-19264T (=DSM 44701T), isolated from a smear-ripened cheese.</title>
        <authorList>
            <consortium name="US DOE Joint Genome Institute (JGI-PGF)"/>
            <person name="Walter F."/>
            <person name="Albersmeier A."/>
            <person name="Kalinowski J."/>
            <person name="Ruckert C."/>
        </authorList>
    </citation>
    <scope>NUCLEOTIDE SEQUENCE [LARGE SCALE GENOMIC DNA]</scope>
    <source>
        <strain evidence="5 6">CGMCC 1.12976</strain>
    </source>
</reference>
<accession>A0A917B7K6</accession>
<evidence type="ECO:0000313" key="6">
    <source>
        <dbReference type="Proteomes" id="UP000598775"/>
    </source>
</evidence>
<dbReference type="InterPro" id="IPR011991">
    <property type="entry name" value="ArsR-like_HTH"/>
</dbReference>
<dbReference type="PROSITE" id="PS52050">
    <property type="entry name" value="WYL"/>
    <property type="match status" value="1"/>
</dbReference>
<dbReference type="InterPro" id="IPR026881">
    <property type="entry name" value="WYL_dom"/>
</dbReference>
<dbReference type="InterPro" id="IPR028349">
    <property type="entry name" value="PafC-like"/>
</dbReference>
<evidence type="ECO:0000256" key="1">
    <source>
        <dbReference type="ARBA" id="ARBA00023015"/>
    </source>
</evidence>
<dbReference type="InterPro" id="IPR051534">
    <property type="entry name" value="CBASS_pafABC_assoc_protein"/>
</dbReference>
<dbReference type="InterPro" id="IPR001034">
    <property type="entry name" value="DeoR_HTH"/>
</dbReference>
<dbReference type="InterPro" id="IPR013196">
    <property type="entry name" value="HTH_11"/>
</dbReference>
<organism evidence="5 6">
    <name type="scientific">Subtercola lobariae</name>
    <dbReference type="NCBI Taxonomy" id="1588641"/>
    <lineage>
        <taxon>Bacteria</taxon>
        <taxon>Bacillati</taxon>
        <taxon>Actinomycetota</taxon>
        <taxon>Actinomycetes</taxon>
        <taxon>Micrococcales</taxon>
        <taxon>Microbacteriaceae</taxon>
        <taxon>Subtercola</taxon>
    </lineage>
</organism>
<keyword evidence="6" id="KW-1185">Reference proteome</keyword>
<dbReference type="Pfam" id="PF08279">
    <property type="entry name" value="HTH_11"/>
    <property type="match status" value="1"/>
</dbReference>
<proteinExistence type="predicted"/>
<feature type="domain" description="HTH deoR-type" evidence="4">
    <location>
        <begin position="4"/>
        <end position="62"/>
    </location>
</feature>
<evidence type="ECO:0000256" key="2">
    <source>
        <dbReference type="ARBA" id="ARBA00023163"/>
    </source>
</evidence>
<dbReference type="PANTHER" id="PTHR34580:SF3">
    <property type="entry name" value="PROTEIN PAFB"/>
    <property type="match status" value="1"/>
</dbReference>
<feature type="compositionally biased region" description="Low complexity" evidence="3">
    <location>
        <begin position="268"/>
        <end position="288"/>
    </location>
</feature>
<dbReference type="CDD" id="cd00090">
    <property type="entry name" value="HTH_ARSR"/>
    <property type="match status" value="1"/>
</dbReference>
<evidence type="ECO:0000256" key="3">
    <source>
        <dbReference type="SAM" id="MobiDB-lite"/>
    </source>
</evidence>
<dbReference type="AlphaFoldDB" id="A0A917B7K6"/>
<evidence type="ECO:0000259" key="4">
    <source>
        <dbReference type="PROSITE" id="PS51000"/>
    </source>
</evidence>
<comment type="caution">
    <text evidence="5">The sequence shown here is derived from an EMBL/GenBank/DDBJ whole genome shotgun (WGS) entry which is preliminary data.</text>
</comment>